<dbReference type="Proteomes" id="UP001521184">
    <property type="component" value="Unassembled WGS sequence"/>
</dbReference>
<dbReference type="EMBL" id="JAKEKT020000024">
    <property type="protein sequence ID" value="KAL1644228.1"/>
    <property type="molecule type" value="Genomic_DNA"/>
</dbReference>
<gene>
    <name evidence="2" type="ORF">SLS58_004508</name>
</gene>
<sequence length="406" mass="45921">MRLASRPAQLPPADHKQAEHLPDEIVLEILSHIPRTKESQPVLWAFCLVKRQWYDVAISRLYEDPWLEGSNFDPFVTTICPSRNLHVKNSELAGLVRVLNLKHIVHQSTKATTARLLGRTKSSLETFIAPQSAFAINCFAALSKCTNLRVLDLSLIFEAVSFSTLAQTLQKLPNLNTLYFPRSSSDSASFDASTIAWPPIERLYLSGSIENHFIRRLLKDDLLSCRLPASLKTLSITHCPRLATHDLTSLVRAVGPQLEALTVESIRGLRANAMDRVLDFCPRLKLLRVSLDYVTFMFVYRDQEDEARFLNHPLERLDLTDSGNMGWSLDPDEVLKAGDLADAIQDGTIPNLRIIRVSMSALWHVDDADEMRRLIDTMDDTFNRRKAENPELENKVVAPDKDDEVP</sequence>
<dbReference type="Gene3D" id="3.80.10.10">
    <property type="entry name" value="Ribonuclease Inhibitor"/>
    <property type="match status" value="2"/>
</dbReference>
<protein>
    <recommendedName>
        <fullName evidence="4">F-box domain-containing protein</fullName>
    </recommendedName>
</protein>
<reference evidence="2 3" key="1">
    <citation type="journal article" date="2023" name="Plant Dis.">
        <title>First Report of Diplodia intermedia Causing Canker and Dieback Diseases on Apple Trees in Canada.</title>
        <authorList>
            <person name="Ellouze W."/>
            <person name="Ilyukhin E."/>
            <person name="Sulman M."/>
            <person name="Ali S."/>
        </authorList>
    </citation>
    <scope>NUCLEOTIDE SEQUENCE [LARGE SCALE GENOMIC DNA]</scope>
    <source>
        <strain evidence="2 3">M45-28</strain>
    </source>
</reference>
<organism evidence="2 3">
    <name type="scientific">Diplodia intermedia</name>
    <dbReference type="NCBI Taxonomy" id="856260"/>
    <lineage>
        <taxon>Eukaryota</taxon>
        <taxon>Fungi</taxon>
        <taxon>Dikarya</taxon>
        <taxon>Ascomycota</taxon>
        <taxon>Pezizomycotina</taxon>
        <taxon>Dothideomycetes</taxon>
        <taxon>Dothideomycetes incertae sedis</taxon>
        <taxon>Botryosphaeriales</taxon>
        <taxon>Botryosphaeriaceae</taxon>
        <taxon>Diplodia</taxon>
    </lineage>
</organism>
<evidence type="ECO:0000313" key="3">
    <source>
        <dbReference type="Proteomes" id="UP001521184"/>
    </source>
</evidence>
<dbReference type="SUPFAM" id="SSF52047">
    <property type="entry name" value="RNI-like"/>
    <property type="match status" value="1"/>
</dbReference>
<proteinExistence type="predicted"/>
<keyword evidence="3" id="KW-1185">Reference proteome</keyword>
<accession>A0ABR3TTH0</accession>
<name>A0ABR3TTH0_9PEZI</name>
<evidence type="ECO:0000313" key="2">
    <source>
        <dbReference type="EMBL" id="KAL1644228.1"/>
    </source>
</evidence>
<feature type="compositionally biased region" description="Basic and acidic residues" evidence="1">
    <location>
        <begin position="385"/>
        <end position="400"/>
    </location>
</feature>
<evidence type="ECO:0000256" key="1">
    <source>
        <dbReference type="SAM" id="MobiDB-lite"/>
    </source>
</evidence>
<feature type="region of interest" description="Disordered" evidence="1">
    <location>
        <begin position="385"/>
        <end position="406"/>
    </location>
</feature>
<comment type="caution">
    <text evidence="2">The sequence shown here is derived from an EMBL/GenBank/DDBJ whole genome shotgun (WGS) entry which is preliminary data.</text>
</comment>
<dbReference type="InterPro" id="IPR032675">
    <property type="entry name" value="LRR_dom_sf"/>
</dbReference>
<evidence type="ECO:0008006" key="4">
    <source>
        <dbReference type="Google" id="ProtNLM"/>
    </source>
</evidence>